<keyword evidence="4" id="KW-0809">Transit peptide</keyword>
<name>A0A1L9SD58_9EURO</name>
<dbReference type="InterPro" id="IPR002575">
    <property type="entry name" value="Aminoglycoside_PTrfase"/>
</dbReference>
<comment type="similarity">
    <text evidence="2">Belongs to the AIM9 family.</text>
</comment>
<evidence type="ECO:0000256" key="2">
    <source>
        <dbReference type="ARBA" id="ARBA00005543"/>
    </source>
</evidence>
<dbReference type="STRING" id="1073090.A0A1L9SD58"/>
<dbReference type="Proteomes" id="UP000184188">
    <property type="component" value="Unassembled WGS sequence"/>
</dbReference>
<dbReference type="RefSeq" id="XP_022579646.1">
    <property type="nucleotide sequence ID" value="XM_022729662.1"/>
</dbReference>
<evidence type="ECO:0000313" key="9">
    <source>
        <dbReference type="Proteomes" id="UP000184188"/>
    </source>
</evidence>
<dbReference type="PANTHER" id="PTHR36091:SF1">
    <property type="entry name" value="ALTERED INHERITANCE OF MITOCHONDRIA PROTEIN 9, MITOCHONDRIAL"/>
    <property type="match status" value="1"/>
</dbReference>
<dbReference type="GeneID" id="34616126"/>
<organism evidence="8 9">
    <name type="scientific">Penicilliopsis zonata CBS 506.65</name>
    <dbReference type="NCBI Taxonomy" id="1073090"/>
    <lineage>
        <taxon>Eukaryota</taxon>
        <taxon>Fungi</taxon>
        <taxon>Dikarya</taxon>
        <taxon>Ascomycota</taxon>
        <taxon>Pezizomycotina</taxon>
        <taxon>Eurotiomycetes</taxon>
        <taxon>Eurotiomycetidae</taxon>
        <taxon>Eurotiales</taxon>
        <taxon>Aspergillaceae</taxon>
        <taxon>Penicilliopsis</taxon>
    </lineage>
</organism>
<dbReference type="GO" id="GO:0005739">
    <property type="term" value="C:mitochondrion"/>
    <property type="evidence" value="ECO:0007669"/>
    <property type="project" value="UniProtKB-SubCell"/>
</dbReference>
<dbReference type="AlphaFoldDB" id="A0A1L9SD58"/>
<evidence type="ECO:0000256" key="5">
    <source>
        <dbReference type="ARBA" id="ARBA00023128"/>
    </source>
</evidence>
<dbReference type="Gene3D" id="3.90.1200.10">
    <property type="match status" value="1"/>
</dbReference>
<dbReference type="InterPro" id="IPR011009">
    <property type="entry name" value="Kinase-like_dom_sf"/>
</dbReference>
<feature type="domain" description="Aminoglycoside phosphotransferase" evidence="7">
    <location>
        <begin position="132"/>
        <end position="188"/>
    </location>
</feature>
<keyword evidence="9" id="KW-1185">Reference proteome</keyword>
<evidence type="ECO:0000256" key="4">
    <source>
        <dbReference type="ARBA" id="ARBA00022946"/>
    </source>
</evidence>
<keyword evidence="5" id="KW-0496">Mitochondrion</keyword>
<dbReference type="OrthoDB" id="2831558at2759"/>
<evidence type="ECO:0000256" key="3">
    <source>
        <dbReference type="ARBA" id="ARBA00016197"/>
    </source>
</evidence>
<comment type="subcellular location">
    <subcellularLocation>
        <location evidence="1">Mitochondrion</location>
    </subcellularLocation>
</comment>
<dbReference type="VEuPathDB" id="FungiDB:ASPZODRAFT_70346"/>
<accession>A0A1L9SD58</accession>
<gene>
    <name evidence="8" type="ORF">ASPZODRAFT_70346</name>
</gene>
<evidence type="ECO:0000259" key="7">
    <source>
        <dbReference type="Pfam" id="PF01636"/>
    </source>
</evidence>
<evidence type="ECO:0000256" key="1">
    <source>
        <dbReference type="ARBA" id="ARBA00004173"/>
    </source>
</evidence>
<evidence type="ECO:0000256" key="6">
    <source>
        <dbReference type="ARBA" id="ARBA00031849"/>
    </source>
</evidence>
<protein>
    <recommendedName>
        <fullName evidence="3">Altered inheritance of mitochondria protein 9, mitochondrial</fullName>
    </recommendedName>
    <alternativeName>
        <fullName evidence="6">Found in mitochondrial proteome protein 29</fullName>
    </alternativeName>
</protein>
<dbReference type="Pfam" id="PF01636">
    <property type="entry name" value="APH"/>
    <property type="match status" value="1"/>
</dbReference>
<sequence>MEKAQGRQLVEVWGEMNQSQQFNTIQNLVRLESQLASIDFPGYGNLYFDRSIQSSNPSIPIDNGFCIGPSFDASWFPQNDGGTHSGPWETFSDLAVALVNRGIEHVKHSSTFTPHGPHPGSKDEHIQTLEAVLTIMPELATSTSLRRFLKPRLWHADLHLGNIFVCDTDPTNIVNIIDWQFTSIGPAFMQVQWPSFLSPPDDYKFGMVKPELPPNSSEMDEDEQAYAITERDRALLSKCYEAALAKNHLQSYLAFTRVDPALRHLLAFCGNTSKTGIIPLRDSMMQISENWSQMGLSGCCSYSPTHEDLQRHAIELSTYQDWQRLKAYTQELLQTDDDGWVPPQLDFDQVKARHAELFNLYIQREAEVSSEAEARRLWFYVENRSELEHELRSLIVMSSIKVLSWRHSL</sequence>
<reference evidence="9" key="1">
    <citation type="journal article" date="2017" name="Genome Biol.">
        <title>Comparative genomics reveals high biological diversity and specific adaptations in the industrially and medically important fungal genus Aspergillus.</title>
        <authorList>
            <person name="de Vries R.P."/>
            <person name="Riley R."/>
            <person name="Wiebenga A."/>
            <person name="Aguilar-Osorio G."/>
            <person name="Amillis S."/>
            <person name="Uchima C.A."/>
            <person name="Anderluh G."/>
            <person name="Asadollahi M."/>
            <person name="Askin M."/>
            <person name="Barry K."/>
            <person name="Battaglia E."/>
            <person name="Bayram O."/>
            <person name="Benocci T."/>
            <person name="Braus-Stromeyer S.A."/>
            <person name="Caldana C."/>
            <person name="Canovas D."/>
            <person name="Cerqueira G.C."/>
            <person name="Chen F."/>
            <person name="Chen W."/>
            <person name="Choi C."/>
            <person name="Clum A."/>
            <person name="Dos Santos R.A."/>
            <person name="Damasio A.R."/>
            <person name="Diallinas G."/>
            <person name="Emri T."/>
            <person name="Fekete E."/>
            <person name="Flipphi M."/>
            <person name="Freyberg S."/>
            <person name="Gallo A."/>
            <person name="Gournas C."/>
            <person name="Habgood R."/>
            <person name="Hainaut M."/>
            <person name="Harispe M.L."/>
            <person name="Henrissat B."/>
            <person name="Hilden K.S."/>
            <person name="Hope R."/>
            <person name="Hossain A."/>
            <person name="Karabika E."/>
            <person name="Karaffa L."/>
            <person name="Karanyi Z."/>
            <person name="Krasevec N."/>
            <person name="Kuo A."/>
            <person name="Kusch H."/>
            <person name="LaButti K."/>
            <person name="Lagendijk E.L."/>
            <person name="Lapidus A."/>
            <person name="Levasseur A."/>
            <person name="Lindquist E."/>
            <person name="Lipzen A."/>
            <person name="Logrieco A.F."/>
            <person name="MacCabe A."/>
            <person name="Maekelae M.R."/>
            <person name="Malavazi I."/>
            <person name="Melin P."/>
            <person name="Meyer V."/>
            <person name="Mielnichuk N."/>
            <person name="Miskei M."/>
            <person name="Molnar A.P."/>
            <person name="Mule G."/>
            <person name="Ngan C.Y."/>
            <person name="Orejas M."/>
            <person name="Orosz E."/>
            <person name="Ouedraogo J.P."/>
            <person name="Overkamp K.M."/>
            <person name="Park H.-S."/>
            <person name="Perrone G."/>
            <person name="Piumi F."/>
            <person name="Punt P.J."/>
            <person name="Ram A.F."/>
            <person name="Ramon A."/>
            <person name="Rauscher S."/>
            <person name="Record E."/>
            <person name="Riano-Pachon D.M."/>
            <person name="Robert V."/>
            <person name="Roehrig J."/>
            <person name="Ruller R."/>
            <person name="Salamov A."/>
            <person name="Salih N.S."/>
            <person name="Samson R.A."/>
            <person name="Sandor E."/>
            <person name="Sanguinetti M."/>
            <person name="Schuetze T."/>
            <person name="Sepcic K."/>
            <person name="Shelest E."/>
            <person name="Sherlock G."/>
            <person name="Sophianopoulou V."/>
            <person name="Squina F.M."/>
            <person name="Sun H."/>
            <person name="Susca A."/>
            <person name="Todd R.B."/>
            <person name="Tsang A."/>
            <person name="Unkles S.E."/>
            <person name="van de Wiele N."/>
            <person name="van Rossen-Uffink D."/>
            <person name="Oliveira J.V."/>
            <person name="Vesth T.C."/>
            <person name="Visser J."/>
            <person name="Yu J.-H."/>
            <person name="Zhou M."/>
            <person name="Andersen M.R."/>
            <person name="Archer D.B."/>
            <person name="Baker S.E."/>
            <person name="Benoit I."/>
            <person name="Brakhage A.A."/>
            <person name="Braus G.H."/>
            <person name="Fischer R."/>
            <person name="Frisvad J.C."/>
            <person name="Goldman G.H."/>
            <person name="Houbraken J."/>
            <person name="Oakley B."/>
            <person name="Pocsi I."/>
            <person name="Scazzocchio C."/>
            <person name="Seiboth B."/>
            <person name="vanKuyk P.A."/>
            <person name="Wortman J."/>
            <person name="Dyer P.S."/>
            <person name="Grigoriev I.V."/>
        </authorList>
    </citation>
    <scope>NUCLEOTIDE SEQUENCE [LARGE SCALE GENOMIC DNA]</scope>
    <source>
        <strain evidence="9">CBS 506.65</strain>
    </source>
</reference>
<dbReference type="PANTHER" id="PTHR36091">
    <property type="entry name" value="ALTERED INHERITANCE OF MITOCHONDRIA PROTEIN 9, MITOCHONDRIAL"/>
    <property type="match status" value="1"/>
</dbReference>
<dbReference type="InterPro" id="IPR051035">
    <property type="entry name" value="Mito_inheritance_9"/>
</dbReference>
<dbReference type="EMBL" id="KV878346">
    <property type="protein sequence ID" value="OJJ45136.1"/>
    <property type="molecule type" value="Genomic_DNA"/>
</dbReference>
<proteinExistence type="inferred from homology"/>
<evidence type="ECO:0000313" key="8">
    <source>
        <dbReference type="EMBL" id="OJJ45136.1"/>
    </source>
</evidence>
<dbReference type="SUPFAM" id="SSF56112">
    <property type="entry name" value="Protein kinase-like (PK-like)"/>
    <property type="match status" value="1"/>
</dbReference>